<dbReference type="InterPro" id="IPR005828">
    <property type="entry name" value="MFS_sugar_transport-like"/>
</dbReference>
<evidence type="ECO:0000313" key="8">
    <source>
        <dbReference type="EMBL" id="WWC91476.1"/>
    </source>
</evidence>
<dbReference type="GO" id="GO:0005351">
    <property type="term" value="F:carbohydrate:proton symporter activity"/>
    <property type="evidence" value="ECO:0007669"/>
    <property type="project" value="TreeGrafter"/>
</dbReference>
<dbReference type="SUPFAM" id="SSF103473">
    <property type="entry name" value="MFS general substrate transporter"/>
    <property type="match status" value="1"/>
</dbReference>
<protein>
    <recommendedName>
        <fullName evidence="7">Major facilitator superfamily (MFS) profile domain-containing protein</fullName>
    </recommendedName>
</protein>
<dbReference type="InterPro" id="IPR005829">
    <property type="entry name" value="Sugar_transporter_CS"/>
</dbReference>
<feature type="transmembrane region" description="Helical" evidence="6">
    <location>
        <begin position="428"/>
        <end position="450"/>
    </location>
</feature>
<dbReference type="PANTHER" id="PTHR48022">
    <property type="entry name" value="PLASTIDIC GLUCOSE TRANSPORTER 4"/>
    <property type="match status" value="1"/>
</dbReference>
<dbReference type="PROSITE" id="PS50850">
    <property type="entry name" value="MFS"/>
    <property type="match status" value="1"/>
</dbReference>
<dbReference type="GO" id="GO:0016020">
    <property type="term" value="C:membrane"/>
    <property type="evidence" value="ECO:0007669"/>
    <property type="project" value="UniProtKB-SubCell"/>
</dbReference>
<feature type="transmembrane region" description="Helical" evidence="6">
    <location>
        <begin position="367"/>
        <end position="388"/>
    </location>
</feature>
<organism evidence="8 9">
    <name type="scientific">Kwoniella dendrophila CBS 6074</name>
    <dbReference type="NCBI Taxonomy" id="1295534"/>
    <lineage>
        <taxon>Eukaryota</taxon>
        <taxon>Fungi</taxon>
        <taxon>Dikarya</taxon>
        <taxon>Basidiomycota</taxon>
        <taxon>Agaricomycotina</taxon>
        <taxon>Tremellomycetes</taxon>
        <taxon>Tremellales</taxon>
        <taxon>Cryptococcaceae</taxon>
        <taxon>Kwoniella</taxon>
    </lineage>
</organism>
<dbReference type="RefSeq" id="XP_066078238.1">
    <property type="nucleotide sequence ID" value="XM_066222141.1"/>
</dbReference>
<feature type="transmembrane region" description="Helical" evidence="6">
    <location>
        <begin position="236"/>
        <end position="253"/>
    </location>
</feature>
<evidence type="ECO:0000256" key="2">
    <source>
        <dbReference type="ARBA" id="ARBA00010992"/>
    </source>
</evidence>
<dbReference type="PROSITE" id="PS00217">
    <property type="entry name" value="SUGAR_TRANSPORT_2"/>
    <property type="match status" value="1"/>
</dbReference>
<feature type="transmembrane region" description="Helical" evidence="6">
    <location>
        <begin position="395"/>
        <end position="416"/>
    </location>
</feature>
<evidence type="ECO:0000259" key="7">
    <source>
        <dbReference type="PROSITE" id="PS50850"/>
    </source>
</evidence>
<dbReference type="Pfam" id="PF00083">
    <property type="entry name" value="Sugar_tr"/>
    <property type="match status" value="1"/>
</dbReference>
<dbReference type="Gene3D" id="1.20.1250.20">
    <property type="entry name" value="MFS general substrate transporter like domains"/>
    <property type="match status" value="1"/>
</dbReference>
<keyword evidence="4 6" id="KW-1133">Transmembrane helix</keyword>
<keyword evidence="5 6" id="KW-0472">Membrane</keyword>
<reference evidence="8 9" key="1">
    <citation type="submission" date="2024-01" db="EMBL/GenBank/DDBJ databases">
        <title>Comparative genomics of Cryptococcus and Kwoniella reveals pathogenesis evolution and contrasting modes of karyotype evolution via chromosome fusion or intercentromeric recombination.</title>
        <authorList>
            <person name="Coelho M.A."/>
            <person name="David-Palma M."/>
            <person name="Shea T."/>
            <person name="Bowers K."/>
            <person name="McGinley-Smith S."/>
            <person name="Mohammad A.W."/>
            <person name="Gnirke A."/>
            <person name="Yurkov A.M."/>
            <person name="Nowrousian M."/>
            <person name="Sun S."/>
            <person name="Cuomo C.A."/>
            <person name="Heitman J."/>
        </authorList>
    </citation>
    <scope>NUCLEOTIDE SEQUENCE [LARGE SCALE GENOMIC DNA]</scope>
    <source>
        <strain evidence="8 9">CBS 6074</strain>
    </source>
</reference>
<dbReference type="EMBL" id="CP144105">
    <property type="protein sequence ID" value="WWC91476.1"/>
    <property type="molecule type" value="Genomic_DNA"/>
</dbReference>
<comment type="similarity">
    <text evidence="2">Belongs to the major facilitator superfamily. Sugar transporter (TC 2.A.1.1) family.</text>
</comment>
<keyword evidence="9" id="KW-1185">Reference proteome</keyword>
<sequence length="562" mass="61923">MTTPIARQAIDEAIVPAIDDKPQIDHVETYEVEGKHVNHDIVTKSSFEDLPWKKTWVVFRKTALMCIFASFSAAADGFQISMTSNIVANKGFIQTYGTTINAKTGGPALASNILAAWGGIQSAGQGIGMLTQHFVADRLGRKAAFYTLWVSLLIAVALESFGRNWKTWLCAKLFSGFGVGSVQFMTGMYMTELAPAKIRGFLLIFYSAWYGIGQLCSSVALKVMNDKHPFNYLTPIYTEWAMLGLMAIVYFFIPESPFWCANTGRHDQGRAIIKRLNGGIEGYDVDYHYDIIKQSVEKEKSYQKEIDGESHGFIQELRNVKEVFIGVNGFRTLIAFWPACVQQIGGLAVLSSYSSYFAQQAGFGDPFLFSLLLALVAIVCTLVEASLIDLIGRRSLFLIGACTVWVMCMVVGGLGLMANRSSAVNKLVLVFSLFWRLGSTLLGNLGWAYIAEAGSSRLRAKTAGIAAAGGVCLGLVFNTSVPYMLNAANGGANWGLKTAFFFAGISTPFLVASFFLIPDTSRRTAAELDEMFRKKIRPWRFRSYVTDAQKALNEERERNGTM</sequence>
<name>A0AAX4K1L9_9TREE</name>
<dbReference type="Proteomes" id="UP001355207">
    <property type="component" value="Chromosome 8"/>
</dbReference>
<dbReference type="GeneID" id="91097091"/>
<dbReference type="InterPro" id="IPR036259">
    <property type="entry name" value="MFS_trans_sf"/>
</dbReference>
<dbReference type="AlphaFoldDB" id="A0AAX4K1L9"/>
<dbReference type="InterPro" id="IPR050360">
    <property type="entry name" value="MFS_Sugar_Transporters"/>
</dbReference>
<dbReference type="PANTHER" id="PTHR48022:SF68">
    <property type="entry name" value="MAJOR FACILITATOR SUPERFAMILY (MFS) PROFILE DOMAIN-CONTAINING PROTEIN-RELATED"/>
    <property type="match status" value="1"/>
</dbReference>
<comment type="subcellular location">
    <subcellularLocation>
        <location evidence="1">Membrane</location>
        <topology evidence="1">Multi-pass membrane protein</topology>
    </subcellularLocation>
</comment>
<evidence type="ECO:0000256" key="3">
    <source>
        <dbReference type="ARBA" id="ARBA00022692"/>
    </source>
</evidence>
<proteinExistence type="inferred from homology"/>
<dbReference type="InterPro" id="IPR020846">
    <property type="entry name" value="MFS_dom"/>
</dbReference>
<gene>
    <name evidence="8" type="ORF">L201_006422</name>
</gene>
<keyword evidence="3 6" id="KW-0812">Transmembrane</keyword>
<feature type="transmembrane region" description="Helical" evidence="6">
    <location>
        <begin position="143"/>
        <end position="161"/>
    </location>
</feature>
<evidence type="ECO:0000256" key="4">
    <source>
        <dbReference type="ARBA" id="ARBA00022989"/>
    </source>
</evidence>
<evidence type="ECO:0000256" key="5">
    <source>
        <dbReference type="ARBA" id="ARBA00023136"/>
    </source>
</evidence>
<accession>A0AAX4K1L9</accession>
<feature type="domain" description="Major facilitator superfamily (MFS) profile" evidence="7">
    <location>
        <begin position="65"/>
        <end position="521"/>
    </location>
</feature>
<evidence type="ECO:0000256" key="1">
    <source>
        <dbReference type="ARBA" id="ARBA00004141"/>
    </source>
</evidence>
<feature type="transmembrane region" description="Helical" evidence="6">
    <location>
        <begin position="462"/>
        <end position="479"/>
    </location>
</feature>
<feature type="transmembrane region" description="Helical" evidence="6">
    <location>
        <begin position="203"/>
        <end position="224"/>
    </location>
</feature>
<evidence type="ECO:0000313" key="9">
    <source>
        <dbReference type="Proteomes" id="UP001355207"/>
    </source>
</evidence>
<feature type="transmembrane region" description="Helical" evidence="6">
    <location>
        <begin position="499"/>
        <end position="517"/>
    </location>
</feature>
<evidence type="ECO:0000256" key="6">
    <source>
        <dbReference type="SAM" id="Phobius"/>
    </source>
</evidence>